<keyword evidence="3" id="KW-1185">Reference proteome</keyword>
<organism evidence="2 3">
    <name type="scientific">Nicotiana attenuata</name>
    <name type="common">Coyote tobacco</name>
    <dbReference type="NCBI Taxonomy" id="49451"/>
    <lineage>
        <taxon>Eukaryota</taxon>
        <taxon>Viridiplantae</taxon>
        <taxon>Streptophyta</taxon>
        <taxon>Embryophyta</taxon>
        <taxon>Tracheophyta</taxon>
        <taxon>Spermatophyta</taxon>
        <taxon>Magnoliopsida</taxon>
        <taxon>eudicotyledons</taxon>
        <taxon>Gunneridae</taxon>
        <taxon>Pentapetalae</taxon>
        <taxon>asterids</taxon>
        <taxon>lamiids</taxon>
        <taxon>Solanales</taxon>
        <taxon>Solanaceae</taxon>
        <taxon>Nicotianoideae</taxon>
        <taxon>Nicotianeae</taxon>
        <taxon>Nicotiana</taxon>
    </lineage>
</organism>
<keyword evidence="1" id="KW-0812">Transmembrane</keyword>
<dbReference type="Gramene" id="OIT33715">
    <property type="protein sequence ID" value="OIT33715"/>
    <property type="gene ID" value="A4A49_29545"/>
</dbReference>
<name>A0A314KX43_NICAT</name>
<evidence type="ECO:0000313" key="3">
    <source>
        <dbReference type="Proteomes" id="UP000187609"/>
    </source>
</evidence>
<evidence type="ECO:0000256" key="1">
    <source>
        <dbReference type="SAM" id="Phobius"/>
    </source>
</evidence>
<gene>
    <name evidence="2" type="ORF">A4A49_29545</name>
</gene>
<keyword evidence="1" id="KW-1133">Transmembrane helix</keyword>
<evidence type="ECO:0000313" key="2">
    <source>
        <dbReference type="EMBL" id="OIT33715.1"/>
    </source>
</evidence>
<reference evidence="2" key="1">
    <citation type="submission" date="2016-11" db="EMBL/GenBank/DDBJ databases">
        <title>The genome of Nicotiana attenuata.</title>
        <authorList>
            <person name="Xu S."/>
            <person name="Brockmoeller T."/>
            <person name="Gaquerel E."/>
            <person name="Navarro A."/>
            <person name="Kuhl H."/>
            <person name="Gase K."/>
            <person name="Ling Z."/>
            <person name="Zhou W."/>
            <person name="Kreitzer C."/>
            <person name="Stanke M."/>
            <person name="Tang H."/>
            <person name="Lyons E."/>
            <person name="Pandey P."/>
            <person name="Pandey S.P."/>
            <person name="Timmermann B."/>
            <person name="Baldwin I.T."/>
        </authorList>
    </citation>
    <scope>NUCLEOTIDE SEQUENCE [LARGE SCALE GENOMIC DNA]</scope>
    <source>
        <strain evidence="2">UT</strain>
    </source>
</reference>
<accession>A0A314KX43</accession>
<dbReference type="EMBL" id="MJEQ01000835">
    <property type="protein sequence ID" value="OIT33715.1"/>
    <property type="molecule type" value="Genomic_DNA"/>
</dbReference>
<protein>
    <submittedName>
        <fullName evidence="2">Uncharacterized protein</fullName>
    </submittedName>
</protein>
<comment type="caution">
    <text evidence="2">The sequence shown here is derived from an EMBL/GenBank/DDBJ whole genome shotgun (WGS) entry which is preliminary data.</text>
</comment>
<keyword evidence="1" id="KW-0472">Membrane</keyword>
<feature type="transmembrane region" description="Helical" evidence="1">
    <location>
        <begin position="48"/>
        <end position="72"/>
    </location>
</feature>
<sequence length="91" mass="10346">MKLCLGLEVQLFLCISISVAYFFSHSDYNEIVSYILAVTFRNVQFDPYIGLGLRIFLTIIAHLLPGFWFTLVDALRNETEVMSLSLVQPIG</sequence>
<feature type="non-terminal residue" evidence="2">
    <location>
        <position position="91"/>
    </location>
</feature>
<dbReference type="AlphaFoldDB" id="A0A314KX43"/>
<proteinExistence type="predicted"/>
<dbReference type="Proteomes" id="UP000187609">
    <property type="component" value="Unassembled WGS sequence"/>
</dbReference>